<evidence type="ECO:0000313" key="5">
    <source>
        <dbReference type="Proteomes" id="UP000295172"/>
    </source>
</evidence>
<sequence length="520" mass="55464">MEILGERPVWSMSDSEKLSTLDAVVAEEARLATFRLQLIAGLDQSGYAKELGAGDTARLLSQRYRIDATEARRDVRVATGLGRHPATSAALPDPRLPFPNPTTAEPTAPDDADADADDDSGGPATLGDLDAAASESSDAWRVHPAHAEAILSVLGKVPTTVPAENVEFAERRLIELAATHTPSELRRVGRKIRDILDPDGPEPEEQKAYARESLTLKTADRGLTVRGYLANENAELLRTLIHAHAKPHKTVDGELDPRPRDKRQADALVTVLNAAANTHHLPAASSPRRSGTQSDRTAAPASSRCTQEQTPLHAGAGQAAGGPAAALLDNIGPRRAIPSDAAIHNGSDGHEVVGGLASGHGPKAHLSVTIDFDTLKAATATGTGALVFGENLSAAVVRRLACDAEILPIVLGSRSQPLDVGTSQRLVTRPMRRVLNARDKGCVVCGAPPIQCDAHHVVSWLDGGVTAVNNLVLLCKRHHIDLHSGHWQIRIINGVVQVTRPTWTTPLMMRICQWPECRSM</sequence>
<evidence type="ECO:0000256" key="2">
    <source>
        <dbReference type="SAM" id="MobiDB-lite"/>
    </source>
</evidence>
<dbReference type="InterPro" id="IPR003615">
    <property type="entry name" value="HNH_nuc"/>
</dbReference>
<comment type="similarity">
    <text evidence="1">Belongs to the Rv1128c/1148c/1588c/1702c/1945/3466 family.</text>
</comment>
<feature type="compositionally biased region" description="Acidic residues" evidence="2">
    <location>
        <begin position="108"/>
        <end position="120"/>
    </location>
</feature>
<keyword evidence="5" id="KW-1185">Reference proteome</keyword>
<dbReference type="GO" id="GO:0008270">
    <property type="term" value="F:zinc ion binding"/>
    <property type="evidence" value="ECO:0007669"/>
    <property type="project" value="InterPro"/>
</dbReference>
<dbReference type="CDD" id="cd00085">
    <property type="entry name" value="HNHc"/>
    <property type="match status" value="1"/>
</dbReference>
<dbReference type="EMBL" id="SMKR01000091">
    <property type="protein sequence ID" value="TDD21454.1"/>
    <property type="molecule type" value="Genomic_DNA"/>
</dbReference>
<feature type="compositionally biased region" description="Polar residues" evidence="2">
    <location>
        <begin position="287"/>
        <end position="296"/>
    </location>
</feature>
<evidence type="ECO:0000256" key="1">
    <source>
        <dbReference type="ARBA" id="ARBA00023450"/>
    </source>
</evidence>
<dbReference type="SMART" id="SM00507">
    <property type="entry name" value="HNHc"/>
    <property type="match status" value="1"/>
</dbReference>
<accession>A0A4R4WUY5</accession>
<organism evidence="4 5">
    <name type="scientific">Kribbella turkmenica</name>
    <dbReference type="NCBI Taxonomy" id="2530375"/>
    <lineage>
        <taxon>Bacteria</taxon>
        <taxon>Bacillati</taxon>
        <taxon>Actinomycetota</taxon>
        <taxon>Actinomycetes</taxon>
        <taxon>Propionibacteriales</taxon>
        <taxon>Kribbellaceae</taxon>
        <taxon>Kribbella</taxon>
    </lineage>
</organism>
<keyword evidence="4" id="KW-0255">Endonuclease</keyword>
<keyword evidence="4" id="KW-0540">Nuclease</keyword>
<dbReference type="Pfam" id="PF01844">
    <property type="entry name" value="HNH"/>
    <property type="match status" value="1"/>
</dbReference>
<proteinExistence type="inferred from homology"/>
<feature type="compositionally biased region" description="Low complexity" evidence="2">
    <location>
        <begin position="128"/>
        <end position="139"/>
    </location>
</feature>
<name>A0A4R4WUY5_9ACTN</name>
<gene>
    <name evidence="4" type="ORF">E1218_20775</name>
</gene>
<dbReference type="Pfam" id="PF02720">
    <property type="entry name" value="DUF222"/>
    <property type="match status" value="2"/>
</dbReference>
<comment type="caution">
    <text evidence="4">The sequence shown here is derived from an EMBL/GenBank/DDBJ whole genome shotgun (WGS) entry which is preliminary data.</text>
</comment>
<dbReference type="InterPro" id="IPR003870">
    <property type="entry name" value="DUF222"/>
</dbReference>
<dbReference type="GO" id="GO:0004519">
    <property type="term" value="F:endonuclease activity"/>
    <property type="evidence" value="ECO:0007669"/>
    <property type="project" value="UniProtKB-KW"/>
</dbReference>
<feature type="region of interest" description="Disordered" evidence="2">
    <location>
        <begin position="277"/>
        <end position="321"/>
    </location>
</feature>
<feature type="non-terminal residue" evidence="4">
    <location>
        <position position="520"/>
    </location>
</feature>
<dbReference type="Gene3D" id="1.10.30.50">
    <property type="match status" value="1"/>
</dbReference>
<dbReference type="GO" id="GO:0003676">
    <property type="term" value="F:nucleic acid binding"/>
    <property type="evidence" value="ECO:0007669"/>
    <property type="project" value="InterPro"/>
</dbReference>
<dbReference type="Proteomes" id="UP000295172">
    <property type="component" value="Unassembled WGS sequence"/>
</dbReference>
<dbReference type="RefSeq" id="WP_132322634.1">
    <property type="nucleotide sequence ID" value="NZ_SMKR01000091.1"/>
</dbReference>
<evidence type="ECO:0000259" key="3">
    <source>
        <dbReference type="SMART" id="SM00507"/>
    </source>
</evidence>
<dbReference type="AlphaFoldDB" id="A0A4R4WUY5"/>
<keyword evidence="4" id="KW-0378">Hydrolase</keyword>
<feature type="domain" description="HNH nuclease" evidence="3">
    <location>
        <begin position="430"/>
        <end position="480"/>
    </location>
</feature>
<feature type="region of interest" description="Disordered" evidence="2">
    <location>
        <begin position="77"/>
        <end position="140"/>
    </location>
</feature>
<reference evidence="4 5" key="1">
    <citation type="submission" date="2019-02" db="EMBL/GenBank/DDBJ databases">
        <title>Draft genome sequences of novel Actinobacteria.</title>
        <authorList>
            <person name="Sahin N."/>
            <person name="Ay H."/>
            <person name="Saygin H."/>
        </authorList>
    </citation>
    <scope>NUCLEOTIDE SEQUENCE [LARGE SCALE GENOMIC DNA]</scope>
    <source>
        <strain evidence="4 5">16K104</strain>
    </source>
</reference>
<evidence type="ECO:0000313" key="4">
    <source>
        <dbReference type="EMBL" id="TDD21454.1"/>
    </source>
</evidence>
<dbReference type="OrthoDB" id="3634417at2"/>
<protein>
    <submittedName>
        <fullName evidence="4">HNH endonuclease</fullName>
    </submittedName>
</protein>
<dbReference type="InterPro" id="IPR002711">
    <property type="entry name" value="HNH"/>
</dbReference>